<evidence type="ECO:0000256" key="1">
    <source>
        <dbReference type="SAM" id="Phobius"/>
    </source>
</evidence>
<proteinExistence type="predicted"/>
<feature type="transmembrane region" description="Helical" evidence="1">
    <location>
        <begin position="20"/>
        <end position="40"/>
    </location>
</feature>
<keyword evidence="1" id="KW-1133">Transmembrane helix</keyword>
<dbReference type="EMBL" id="FOJO01000049">
    <property type="protein sequence ID" value="SFA62427.1"/>
    <property type="molecule type" value="Genomic_DNA"/>
</dbReference>
<evidence type="ECO:0000313" key="2">
    <source>
        <dbReference type="EMBL" id="SFA62427.1"/>
    </source>
</evidence>
<evidence type="ECO:0000313" key="3">
    <source>
        <dbReference type="Proteomes" id="UP000182312"/>
    </source>
</evidence>
<gene>
    <name evidence="2" type="ORF">SAMN04487972_1493</name>
</gene>
<organism evidence="2 3">
    <name type="scientific">Paracoccus halophilus</name>
    <dbReference type="NCBI Taxonomy" id="376733"/>
    <lineage>
        <taxon>Bacteria</taxon>
        <taxon>Pseudomonadati</taxon>
        <taxon>Pseudomonadota</taxon>
        <taxon>Alphaproteobacteria</taxon>
        <taxon>Rhodobacterales</taxon>
        <taxon>Paracoccaceae</taxon>
        <taxon>Paracoccus</taxon>
    </lineage>
</organism>
<name>A0A1I0UF67_9RHOB</name>
<keyword evidence="1" id="KW-0472">Membrane</keyword>
<dbReference type="RefSeq" id="WP_175496463.1">
    <property type="nucleotide sequence ID" value="NZ_FOJO01000049.1"/>
</dbReference>
<sequence>MNALDSGTIPVVPAVVPSLGWLVPVAAIGIAPEMLVFSGVQLRAGAADNGPMYYSLGVAAVWAVIALGRLFVAPH</sequence>
<reference evidence="2 3" key="1">
    <citation type="submission" date="2016-10" db="EMBL/GenBank/DDBJ databases">
        <authorList>
            <person name="de Groot N.N."/>
        </authorList>
    </citation>
    <scope>NUCLEOTIDE SEQUENCE [LARGE SCALE GENOMIC DNA]</scope>
    <source>
        <strain evidence="2 3">CGMCC 1.6117</strain>
    </source>
</reference>
<dbReference type="AlphaFoldDB" id="A0A1I0UF67"/>
<protein>
    <submittedName>
        <fullName evidence="2">Uncharacterized protein</fullName>
    </submittedName>
</protein>
<feature type="transmembrane region" description="Helical" evidence="1">
    <location>
        <begin position="52"/>
        <end position="72"/>
    </location>
</feature>
<keyword evidence="1" id="KW-0812">Transmembrane</keyword>
<accession>A0A1I0UF67</accession>
<dbReference type="Proteomes" id="UP000182312">
    <property type="component" value="Unassembled WGS sequence"/>
</dbReference>